<proteinExistence type="inferred from homology"/>
<keyword evidence="3" id="KW-0809">Transit peptide</keyword>
<dbReference type="InterPro" id="IPR000089">
    <property type="entry name" value="Biotin_lipoyl"/>
</dbReference>
<comment type="similarity">
    <text evidence="1">Belongs to the 2-oxoacid dehydrogenase family.</text>
</comment>
<dbReference type="Pfam" id="PF02817">
    <property type="entry name" value="E3_binding"/>
    <property type="match status" value="1"/>
</dbReference>
<dbReference type="SUPFAM" id="SSF47005">
    <property type="entry name" value="Peripheral subunit-binding domain of 2-oxo acid dehydrogenase complex"/>
    <property type="match status" value="1"/>
</dbReference>
<evidence type="ECO:0000259" key="6">
    <source>
        <dbReference type="PROSITE" id="PS51826"/>
    </source>
</evidence>
<evidence type="ECO:0000313" key="7">
    <source>
        <dbReference type="EMBL" id="CAF9921769.1"/>
    </source>
</evidence>
<dbReference type="PROSITE" id="PS00189">
    <property type="entry name" value="LIPOYL"/>
    <property type="match status" value="1"/>
</dbReference>
<dbReference type="PROSITE" id="PS51826">
    <property type="entry name" value="PSBD"/>
    <property type="match status" value="1"/>
</dbReference>
<sequence>MYVPKNQTSSTPTLHTSKDLWQWLHSELLLENWPESRADHCATKELLESGFRSQQRALAAQNFTMPAMSPTMTEGNIAGWKVKEGESFTTGDVLLEIETDKAQMDVEAQDDGRLAKITQPDGAKGVKVGTRIAVIADADDDLSTLSLPADDAYSASASSPQEAIRSGINSASSSESQAEAPLSSKSEDAPFSSSPKASQLSNSSSKSASQASARNSNQTYPLYPSITQLFHEKGIPTSDADQIPASGPKGRLLKGDVLAYLGTISKSYSSDQSNRITKLGHLNLSNIQIAPPKAAPAPILTAASAETGYAGIVELDTQIAVTISLSSVLEVQKRVHSTLGITLPLSTFIARATEIANDDLPRSSSTRPTADELFNSVLGLEKLGSKSSRGGFTPQVTALPPAPMTSRLATSNPSRQPDVIDILTGQPLATRRTGLSNPPQGVMAGPGQGASSNIFSLSVPKGEEKRAKVFLERVKTILQIEPGRLII</sequence>
<name>A0A8H3FBZ6_9LECA</name>
<accession>A0A8H3FBZ6</accession>
<dbReference type="InterPro" id="IPR045257">
    <property type="entry name" value="E2/Pdx1"/>
</dbReference>
<evidence type="ECO:0000256" key="2">
    <source>
        <dbReference type="ARBA" id="ARBA00022823"/>
    </source>
</evidence>
<protein>
    <submittedName>
        <fullName evidence="7">Pyridoxine biosynthesis protein</fullName>
    </submittedName>
</protein>
<feature type="compositionally biased region" description="Low complexity" evidence="4">
    <location>
        <begin position="170"/>
        <end position="184"/>
    </location>
</feature>
<dbReference type="AlphaFoldDB" id="A0A8H3FBZ6"/>
<dbReference type="InterPro" id="IPR003016">
    <property type="entry name" value="2-oxoA_DH_lipoyl-BS"/>
</dbReference>
<dbReference type="InterPro" id="IPR011053">
    <property type="entry name" value="Single_hybrid_motif"/>
</dbReference>
<dbReference type="OrthoDB" id="202158at2759"/>
<dbReference type="GO" id="GO:0045254">
    <property type="term" value="C:pyruvate dehydrogenase complex"/>
    <property type="evidence" value="ECO:0007669"/>
    <property type="project" value="InterPro"/>
</dbReference>
<dbReference type="GO" id="GO:0006086">
    <property type="term" value="P:pyruvate decarboxylation to acetyl-CoA"/>
    <property type="evidence" value="ECO:0007669"/>
    <property type="project" value="InterPro"/>
</dbReference>
<dbReference type="InterPro" id="IPR036625">
    <property type="entry name" value="E3-bd_dom_sf"/>
</dbReference>
<dbReference type="EMBL" id="CAJPDS010000029">
    <property type="protein sequence ID" value="CAF9921769.1"/>
    <property type="molecule type" value="Genomic_DNA"/>
</dbReference>
<dbReference type="PANTHER" id="PTHR23151">
    <property type="entry name" value="DIHYDROLIPOAMIDE ACETYL/SUCCINYL-TRANSFERASE-RELATED"/>
    <property type="match status" value="1"/>
</dbReference>
<comment type="caution">
    <text evidence="7">The sequence shown here is derived from an EMBL/GenBank/DDBJ whole genome shotgun (WGS) entry which is preliminary data.</text>
</comment>
<dbReference type="Proteomes" id="UP000664521">
    <property type="component" value="Unassembled WGS sequence"/>
</dbReference>
<dbReference type="PANTHER" id="PTHR23151:SF82">
    <property type="entry name" value="PYRUVATE DEHYDROGENASE COMPLEX PROTEIN X COMPONENT, MITOCHONDRIAL"/>
    <property type="match status" value="1"/>
</dbReference>
<feature type="domain" description="Lipoyl-binding" evidence="5">
    <location>
        <begin position="60"/>
        <end position="136"/>
    </location>
</feature>
<dbReference type="Pfam" id="PF00364">
    <property type="entry name" value="Biotin_lipoyl"/>
    <property type="match status" value="1"/>
</dbReference>
<evidence type="ECO:0000259" key="5">
    <source>
        <dbReference type="PROSITE" id="PS50968"/>
    </source>
</evidence>
<dbReference type="CDD" id="cd06849">
    <property type="entry name" value="lipoyl_domain"/>
    <property type="match status" value="1"/>
</dbReference>
<dbReference type="FunFam" id="2.40.50.100:FF:000010">
    <property type="entry name" value="Acetyltransferase component of pyruvate dehydrogenase complex"/>
    <property type="match status" value="1"/>
</dbReference>
<reference evidence="7" key="1">
    <citation type="submission" date="2021-03" db="EMBL/GenBank/DDBJ databases">
        <authorList>
            <person name="Tagirdzhanova G."/>
        </authorList>
    </citation>
    <scope>NUCLEOTIDE SEQUENCE</scope>
</reference>
<feature type="compositionally biased region" description="Low complexity" evidence="4">
    <location>
        <begin position="192"/>
        <end position="218"/>
    </location>
</feature>
<keyword evidence="2" id="KW-0450">Lipoyl</keyword>
<evidence type="ECO:0000256" key="4">
    <source>
        <dbReference type="SAM" id="MobiDB-lite"/>
    </source>
</evidence>
<gene>
    <name evidence="7" type="primary">PDX1</name>
    <name evidence="7" type="ORF">HETSPECPRED_004623</name>
</gene>
<evidence type="ECO:0000256" key="1">
    <source>
        <dbReference type="ARBA" id="ARBA00007317"/>
    </source>
</evidence>
<evidence type="ECO:0000256" key="3">
    <source>
        <dbReference type="ARBA" id="ARBA00022946"/>
    </source>
</evidence>
<keyword evidence="8" id="KW-1185">Reference proteome</keyword>
<dbReference type="GO" id="GO:0004742">
    <property type="term" value="F:dihydrolipoyllysine-residue acetyltransferase activity"/>
    <property type="evidence" value="ECO:0007669"/>
    <property type="project" value="TreeGrafter"/>
</dbReference>
<feature type="domain" description="Peripheral subunit-binding (PSBD)" evidence="6">
    <location>
        <begin position="221"/>
        <end position="261"/>
    </location>
</feature>
<dbReference type="Gene3D" id="2.40.50.100">
    <property type="match status" value="1"/>
</dbReference>
<dbReference type="InterPro" id="IPR004167">
    <property type="entry name" value="PSBD"/>
</dbReference>
<evidence type="ECO:0000313" key="8">
    <source>
        <dbReference type="Proteomes" id="UP000664521"/>
    </source>
</evidence>
<dbReference type="Gene3D" id="4.10.320.10">
    <property type="entry name" value="E3-binding domain"/>
    <property type="match status" value="1"/>
</dbReference>
<organism evidence="7 8">
    <name type="scientific">Heterodermia speciosa</name>
    <dbReference type="NCBI Taxonomy" id="116794"/>
    <lineage>
        <taxon>Eukaryota</taxon>
        <taxon>Fungi</taxon>
        <taxon>Dikarya</taxon>
        <taxon>Ascomycota</taxon>
        <taxon>Pezizomycotina</taxon>
        <taxon>Lecanoromycetes</taxon>
        <taxon>OSLEUM clade</taxon>
        <taxon>Lecanoromycetidae</taxon>
        <taxon>Caliciales</taxon>
        <taxon>Physciaceae</taxon>
        <taxon>Heterodermia</taxon>
    </lineage>
</organism>
<dbReference type="PROSITE" id="PS50968">
    <property type="entry name" value="BIOTINYL_LIPOYL"/>
    <property type="match status" value="1"/>
</dbReference>
<feature type="region of interest" description="Disordered" evidence="4">
    <location>
        <begin position="152"/>
        <end position="219"/>
    </location>
</feature>
<dbReference type="SUPFAM" id="SSF51230">
    <property type="entry name" value="Single hybrid motif"/>
    <property type="match status" value="1"/>
</dbReference>
<feature type="compositionally biased region" description="Polar residues" evidence="4">
    <location>
        <begin position="386"/>
        <end position="396"/>
    </location>
</feature>
<feature type="region of interest" description="Disordered" evidence="4">
    <location>
        <begin position="386"/>
        <end position="418"/>
    </location>
</feature>